<dbReference type="PROSITE" id="PS51375">
    <property type="entry name" value="PPR"/>
    <property type="match status" value="6"/>
</dbReference>
<dbReference type="GeneID" id="116187707"/>
<dbReference type="OrthoDB" id="185373at2759"/>
<proteinExistence type="inferred from homology"/>
<dbReference type="AlphaFoldDB" id="A0A2I0LAW3"/>
<dbReference type="PANTHER" id="PTHR47936:SF1">
    <property type="entry name" value="PENTATRICOPEPTIDE REPEAT-CONTAINING PROTEIN GUN1, CHLOROPLASTIC"/>
    <property type="match status" value="1"/>
</dbReference>
<comment type="caution">
    <text evidence="3">The sequence shown here is derived from an EMBL/GenBank/DDBJ whole genome shotgun (WGS) entry which is preliminary data.</text>
</comment>
<reference evidence="3 4" key="1">
    <citation type="submission" date="2017-11" db="EMBL/GenBank/DDBJ databases">
        <title>De-novo sequencing of pomegranate (Punica granatum L.) genome.</title>
        <authorList>
            <person name="Akparov Z."/>
            <person name="Amiraslanov A."/>
            <person name="Hajiyeva S."/>
            <person name="Abbasov M."/>
            <person name="Kaur K."/>
            <person name="Hamwieh A."/>
            <person name="Solovyev V."/>
            <person name="Salamov A."/>
            <person name="Braich B."/>
            <person name="Kosarev P."/>
            <person name="Mahmoud A."/>
            <person name="Hajiyev E."/>
            <person name="Babayeva S."/>
            <person name="Izzatullayeva V."/>
            <person name="Mammadov A."/>
            <person name="Mammadov A."/>
            <person name="Sharifova S."/>
            <person name="Ojaghi J."/>
            <person name="Eynullazada K."/>
            <person name="Bayramov B."/>
            <person name="Abdulazimova A."/>
            <person name="Shahmuradov I."/>
        </authorList>
    </citation>
    <scope>NUCLEOTIDE SEQUENCE [LARGE SCALE GENOMIC DNA]</scope>
    <source>
        <strain evidence="4">cv. AG2017</strain>
        <tissue evidence="3">Leaf</tissue>
    </source>
</reference>
<keyword evidence="4" id="KW-1185">Reference proteome</keyword>
<dbReference type="Pfam" id="PF13041">
    <property type="entry name" value="PPR_2"/>
    <property type="match status" value="1"/>
</dbReference>
<dbReference type="Pfam" id="PF13812">
    <property type="entry name" value="PPR_3"/>
    <property type="match status" value="1"/>
</dbReference>
<dbReference type="Proteomes" id="UP000233551">
    <property type="component" value="Unassembled WGS sequence"/>
</dbReference>
<dbReference type="EMBL" id="PGOL01000073">
    <property type="protein sequence ID" value="PKI77825.1"/>
    <property type="molecule type" value="Genomic_DNA"/>
</dbReference>
<comment type="similarity">
    <text evidence="1">Belongs to the PPR family. P subfamily.</text>
</comment>
<protein>
    <submittedName>
        <fullName evidence="3">Uncharacterized protein</fullName>
    </submittedName>
</protein>
<dbReference type="PANTHER" id="PTHR47936">
    <property type="entry name" value="PPR_LONG DOMAIN-CONTAINING PROTEIN"/>
    <property type="match status" value="1"/>
</dbReference>
<dbReference type="InterPro" id="IPR002885">
    <property type="entry name" value="PPR_rpt"/>
</dbReference>
<dbReference type="Pfam" id="PF01535">
    <property type="entry name" value="PPR"/>
    <property type="match status" value="3"/>
</dbReference>
<name>A0A2I0LAW3_PUNGR</name>
<sequence length="518" mass="58996">MSLTRRIIPSLVRVPTKNPIRFLVPNLYSALAESAVQSDSKKKSDEIVNSICNSFRRGWNWDTLKQKFDLLALNDSMVREVLLQLREPADARCALGFFHWAAKVKSFDHGVHSYCLVIHILVGAQLVRDAKVLIESVLRRSAEISDSKLLVVEFLLGSYEVSSSKLLVFDLLVQGYAKLRMAETGFEVSRYLEGHGFRLSLASYNSLLHVTQTQRSDRSDGLIWRIYEHMIEKRIYPNQQTIRILISALCKEGQMQRSVDFLDRIHGKRCAPAVIVNATLVYRVLDAGRIVEGMALLKRMLQRNMIFDTVAYSLTIYAKVKSGDIDAAWDIHEEMIRRGFNANAFVYTAFIGAYCRDKRIEESDRLMREMEDMGLSPYDETYNLLVDGLAMVGRVEESLQYCRKMMERGLVPTCLAFNKLVAKLCEVGHVKAANETFTILLEKGFVPDEVVYSLLLSGYGRIGEGEEVLKLYYEMEYKGLSRTPLVLSSLIESLCWCGKLGEAEKYLRTMDDCSATRK</sequence>
<dbReference type="NCBIfam" id="TIGR00756">
    <property type="entry name" value="PPR"/>
    <property type="match status" value="4"/>
</dbReference>
<dbReference type="Gene3D" id="1.25.40.10">
    <property type="entry name" value="Tetratricopeptide repeat domain"/>
    <property type="match status" value="4"/>
</dbReference>
<keyword evidence="2" id="KW-0677">Repeat</keyword>
<dbReference type="GO" id="GO:0009507">
    <property type="term" value="C:chloroplast"/>
    <property type="evidence" value="ECO:0007669"/>
    <property type="project" value="TreeGrafter"/>
</dbReference>
<evidence type="ECO:0000256" key="1">
    <source>
        <dbReference type="ARBA" id="ARBA00007626"/>
    </source>
</evidence>
<dbReference type="STRING" id="22663.A0A2I0LAW3"/>
<organism evidence="3 4">
    <name type="scientific">Punica granatum</name>
    <name type="common">Pomegranate</name>
    <dbReference type="NCBI Taxonomy" id="22663"/>
    <lineage>
        <taxon>Eukaryota</taxon>
        <taxon>Viridiplantae</taxon>
        <taxon>Streptophyta</taxon>
        <taxon>Embryophyta</taxon>
        <taxon>Tracheophyta</taxon>
        <taxon>Spermatophyta</taxon>
        <taxon>Magnoliopsida</taxon>
        <taxon>eudicotyledons</taxon>
        <taxon>Gunneridae</taxon>
        <taxon>Pentapetalae</taxon>
        <taxon>rosids</taxon>
        <taxon>malvids</taxon>
        <taxon>Myrtales</taxon>
        <taxon>Lythraceae</taxon>
        <taxon>Punica</taxon>
    </lineage>
</organism>
<accession>A0A2I0LAW3</accession>
<dbReference type="InterPro" id="IPR011990">
    <property type="entry name" value="TPR-like_helical_dom_sf"/>
</dbReference>
<dbReference type="GO" id="GO:0031930">
    <property type="term" value="P:mitochondria-nucleus signaling pathway"/>
    <property type="evidence" value="ECO:0007669"/>
    <property type="project" value="TreeGrafter"/>
</dbReference>
<evidence type="ECO:0000313" key="4">
    <source>
        <dbReference type="Proteomes" id="UP000233551"/>
    </source>
</evidence>
<evidence type="ECO:0000256" key="2">
    <source>
        <dbReference type="ARBA" id="ARBA00022737"/>
    </source>
</evidence>
<gene>
    <name evidence="3" type="ORF">CRG98_001789</name>
</gene>
<evidence type="ECO:0000313" key="3">
    <source>
        <dbReference type="EMBL" id="PKI77825.1"/>
    </source>
</evidence>
<dbReference type="GO" id="GO:0010019">
    <property type="term" value="P:chloroplast-nucleus signaling pathway"/>
    <property type="evidence" value="ECO:0007669"/>
    <property type="project" value="TreeGrafter"/>
</dbReference>